<proteinExistence type="predicted"/>
<organism evidence="2 3">
    <name type="scientific">Trichogramma kaykai</name>
    <dbReference type="NCBI Taxonomy" id="54128"/>
    <lineage>
        <taxon>Eukaryota</taxon>
        <taxon>Metazoa</taxon>
        <taxon>Ecdysozoa</taxon>
        <taxon>Arthropoda</taxon>
        <taxon>Hexapoda</taxon>
        <taxon>Insecta</taxon>
        <taxon>Pterygota</taxon>
        <taxon>Neoptera</taxon>
        <taxon>Endopterygota</taxon>
        <taxon>Hymenoptera</taxon>
        <taxon>Apocrita</taxon>
        <taxon>Proctotrupomorpha</taxon>
        <taxon>Chalcidoidea</taxon>
        <taxon>Trichogrammatidae</taxon>
        <taxon>Trichogramma</taxon>
    </lineage>
</organism>
<comment type="caution">
    <text evidence="2">The sequence shown here is derived from an EMBL/GenBank/DDBJ whole genome shotgun (WGS) entry which is preliminary data.</text>
</comment>
<dbReference type="InterPro" id="IPR012337">
    <property type="entry name" value="RNaseH-like_sf"/>
</dbReference>
<evidence type="ECO:0008006" key="4">
    <source>
        <dbReference type="Google" id="ProtNLM"/>
    </source>
</evidence>
<dbReference type="SUPFAM" id="SSF53098">
    <property type="entry name" value="Ribonuclease H-like"/>
    <property type="match status" value="1"/>
</dbReference>
<dbReference type="PANTHER" id="PTHR37162:SF1">
    <property type="entry name" value="BED-TYPE DOMAIN-CONTAINING PROTEIN"/>
    <property type="match status" value="1"/>
</dbReference>
<evidence type="ECO:0000256" key="1">
    <source>
        <dbReference type="SAM" id="MobiDB-lite"/>
    </source>
</evidence>
<protein>
    <recommendedName>
        <fullName evidence="4">DUF4371 domain-containing protein</fullName>
    </recommendedName>
</protein>
<sequence>MTDVTTKQSICIMMRYLDRKNGEYKENLLDLVPTYDGDEHNIADAETIFNKVISKFTEANIPLENFFSFVSDTCSVMTGKYKGVGTRLKELILGIKIVKCGCHIQHLCAHDAIKELDAEFATIPNLVYNFISSSAKKMSIWEVLQIKSKLTSIKPVKPFENRWLTYYLCQVTIWRRSESLTLFFQEEVNKSDLEGDALKQLNEHKILMYLSNPYNKVMHLFITSIYFKLYIVNVNMQFTKPNIPEEMDSIRVSYKELLNLYMNKEYFRETELSEIDPMNENLFKPLENIEINNEIEHACKTLLRSKKDLDRFKKEIRDFLKVLCDAFKDRRLSAFTLDFMCLPESNALSERIWSEYKKEKGDRRGRLYDATMRGILLTTSCVKDSNGLANFEPSKEMIICIVSCQRKGDRRNEYDSSDNDSASSSSQSSISRGFSPPMSPIPSYNSNHRVYASAKADAISTARL</sequence>
<name>A0ABD2WBE2_9HYME</name>
<dbReference type="EMBL" id="JBJJXI010000122">
    <property type="protein sequence ID" value="KAL3389964.1"/>
    <property type="molecule type" value="Genomic_DNA"/>
</dbReference>
<gene>
    <name evidence="2" type="ORF">TKK_015314</name>
</gene>
<dbReference type="Proteomes" id="UP001627154">
    <property type="component" value="Unassembled WGS sequence"/>
</dbReference>
<keyword evidence="3" id="KW-1185">Reference proteome</keyword>
<accession>A0ABD2WBE2</accession>
<dbReference type="AlphaFoldDB" id="A0ABD2WBE2"/>
<evidence type="ECO:0000313" key="3">
    <source>
        <dbReference type="Proteomes" id="UP001627154"/>
    </source>
</evidence>
<reference evidence="2 3" key="1">
    <citation type="journal article" date="2024" name="bioRxiv">
        <title>A reference genome for Trichogramma kaykai: A tiny desert-dwelling parasitoid wasp with competing sex-ratio distorters.</title>
        <authorList>
            <person name="Culotta J."/>
            <person name="Lindsey A.R."/>
        </authorList>
    </citation>
    <scope>NUCLEOTIDE SEQUENCE [LARGE SCALE GENOMIC DNA]</scope>
    <source>
        <strain evidence="2 3">KSX58</strain>
    </source>
</reference>
<feature type="compositionally biased region" description="Low complexity" evidence="1">
    <location>
        <begin position="419"/>
        <end position="435"/>
    </location>
</feature>
<evidence type="ECO:0000313" key="2">
    <source>
        <dbReference type="EMBL" id="KAL3389964.1"/>
    </source>
</evidence>
<feature type="region of interest" description="Disordered" evidence="1">
    <location>
        <begin position="411"/>
        <end position="447"/>
    </location>
</feature>
<dbReference type="PANTHER" id="PTHR37162">
    <property type="entry name" value="HAT FAMILY DIMERISATION DOMAINCONTAINING PROTEIN-RELATED"/>
    <property type="match status" value="1"/>
</dbReference>